<proteinExistence type="predicted"/>
<name>A0A0K1S5G2_9CHRO</name>
<feature type="compositionally biased region" description="Gly residues" evidence="1">
    <location>
        <begin position="1"/>
        <end position="10"/>
    </location>
</feature>
<evidence type="ECO:0008006" key="4">
    <source>
        <dbReference type="Google" id="ProtNLM"/>
    </source>
</evidence>
<accession>A0A0K1S5G2</accession>
<dbReference type="KEGG" id="mpk:VL20_4474"/>
<keyword evidence="3" id="KW-1185">Reference proteome</keyword>
<protein>
    <recommendedName>
        <fullName evidence="4">DNA gyrase subunit A</fullName>
    </recommendedName>
</protein>
<gene>
    <name evidence="2" type="ORF">VL20_4474</name>
</gene>
<evidence type="ECO:0000313" key="3">
    <source>
        <dbReference type="Proteomes" id="UP000068167"/>
    </source>
</evidence>
<dbReference type="PATRIC" id="fig|1638788.3.peg.4509"/>
<organism evidence="2 3">
    <name type="scientific">Microcystis panniformis FACHB-1757</name>
    <dbReference type="NCBI Taxonomy" id="1638788"/>
    <lineage>
        <taxon>Bacteria</taxon>
        <taxon>Bacillati</taxon>
        <taxon>Cyanobacteriota</taxon>
        <taxon>Cyanophyceae</taxon>
        <taxon>Oscillatoriophycideae</taxon>
        <taxon>Chroococcales</taxon>
        <taxon>Microcystaceae</taxon>
        <taxon>Microcystis</taxon>
    </lineage>
</organism>
<dbReference type="AlphaFoldDB" id="A0A0K1S5G2"/>
<evidence type="ECO:0000313" key="2">
    <source>
        <dbReference type="EMBL" id="AKV69387.1"/>
    </source>
</evidence>
<evidence type="ECO:0000256" key="1">
    <source>
        <dbReference type="SAM" id="MobiDB-lite"/>
    </source>
</evidence>
<sequence length="39" mass="4343">MRGGEVGKWGSGEVEEFKHPKTPKPQNSPQRARSDHPIS</sequence>
<feature type="region of interest" description="Disordered" evidence="1">
    <location>
        <begin position="1"/>
        <end position="39"/>
    </location>
</feature>
<reference evidence="2 3" key="1">
    <citation type="journal article" date="2016" name="Stand. Genomic Sci.">
        <title>Complete genome sequence and genomic characterization of Microcystis panniformis FACHB 1757 by third-generation sequencing.</title>
        <authorList>
            <person name="Zhang J.Y."/>
            <person name="Guan R."/>
            <person name="Zhang H.J."/>
            <person name="Li H."/>
            <person name="Xiao P."/>
            <person name="Yu G.L."/>
            <person name="Du L."/>
            <person name="Cao D.M."/>
            <person name="Zhu B.C."/>
            <person name="Li R.H."/>
            <person name="Lu Z.H."/>
        </authorList>
    </citation>
    <scope>NUCLEOTIDE SEQUENCE [LARGE SCALE GENOMIC DNA]</scope>
    <source>
        <strain evidence="2 3">FACHB-1757</strain>
    </source>
</reference>
<dbReference type="Proteomes" id="UP000068167">
    <property type="component" value="Chromosome"/>
</dbReference>
<dbReference type="EMBL" id="CP011339">
    <property type="protein sequence ID" value="AKV69387.1"/>
    <property type="molecule type" value="Genomic_DNA"/>
</dbReference>